<dbReference type="AlphaFoldDB" id="A0AA38KRN2"/>
<dbReference type="Proteomes" id="UP000824469">
    <property type="component" value="Unassembled WGS sequence"/>
</dbReference>
<feature type="non-terminal residue" evidence="1">
    <location>
        <position position="212"/>
    </location>
</feature>
<reference evidence="1 2" key="1">
    <citation type="journal article" date="2021" name="Nat. Plants">
        <title>The Taxus genome provides insights into paclitaxel biosynthesis.</title>
        <authorList>
            <person name="Xiong X."/>
            <person name="Gou J."/>
            <person name="Liao Q."/>
            <person name="Li Y."/>
            <person name="Zhou Q."/>
            <person name="Bi G."/>
            <person name="Li C."/>
            <person name="Du R."/>
            <person name="Wang X."/>
            <person name="Sun T."/>
            <person name="Guo L."/>
            <person name="Liang H."/>
            <person name="Lu P."/>
            <person name="Wu Y."/>
            <person name="Zhang Z."/>
            <person name="Ro D.K."/>
            <person name="Shang Y."/>
            <person name="Huang S."/>
            <person name="Yan J."/>
        </authorList>
    </citation>
    <scope>NUCLEOTIDE SEQUENCE [LARGE SCALE GENOMIC DNA]</scope>
    <source>
        <strain evidence="1">Ta-2019</strain>
    </source>
</reference>
<evidence type="ECO:0000313" key="1">
    <source>
        <dbReference type="EMBL" id="KAH9308346.1"/>
    </source>
</evidence>
<evidence type="ECO:0000313" key="2">
    <source>
        <dbReference type="Proteomes" id="UP000824469"/>
    </source>
</evidence>
<dbReference type="EMBL" id="JAHRHJ020000007">
    <property type="protein sequence ID" value="KAH9308346.1"/>
    <property type="molecule type" value="Genomic_DNA"/>
</dbReference>
<organism evidence="1 2">
    <name type="scientific">Taxus chinensis</name>
    <name type="common">Chinese yew</name>
    <name type="synonym">Taxus wallichiana var. chinensis</name>
    <dbReference type="NCBI Taxonomy" id="29808"/>
    <lineage>
        <taxon>Eukaryota</taxon>
        <taxon>Viridiplantae</taxon>
        <taxon>Streptophyta</taxon>
        <taxon>Embryophyta</taxon>
        <taxon>Tracheophyta</taxon>
        <taxon>Spermatophyta</taxon>
        <taxon>Pinopsida</taxon>
        <taxon>Pinidae</taxon>
        <taxon>Conifers II</taxon>
        <taxon>Cupressales</taxon>
        <taxon>Taxaceae</taxon>
        <taxon>Taxus</taxon>
    </lineage>
</organism>
<gene>
    <name evidence="1" type="ORF">KI387_036257</name>
</gene>
<name>A0AA38KRN2_TAXCH</name>
<keyword evidence="2" id="KW-1185">Reference proteome</keyword>
<sequence length="212" mass="23277">MMDRIFSEARLKKLALGQERLANTLARLVHTIQGSNGGSTSSKEAINALSSKGSNISTWYEGYRALPEKICDALSFPEFVKLEMERVGIGTGSKPQATRGQPYLGTPHSSVDAVHKEGLEGKGLSNPRDEILSFKSHPHAREKSDLNFKRDGAMKDEDLVLTPIIVPESQHDEVITNHCLANTDNMSTCVESRIEREDDEQIGAVKGEVKGM</sequence>
<proteinExistence type="predicted"/>
<protein>
    <submittedName>
        <fullName evidence="1">Uncharacterized protein</fullName>
    </submittedName>
</protein>
<comment type="caution">
    <text evidence="1">The sequence shown here is derived from an EMBL/GenBank/DDBJ whole genome shotgun (WGS) entry which is preliminary data.</text>
</comment>
<accession>A0AA38KRN2</accession>